<protein>
    <submittedName>
        <fullName evidence="2">Phasin family protein</fullName>
    </submittedName>
</protein>
<dbReference type="Pfam" id="PF09361">
    <property type="entry name" value="Phasin_2"/>
    <property type="match status" value="1"/>
</dbReference>
<evidence type="ECO:0000313" key="3">
    <source>
        <dbReference type="Proteomes" id="UP000029843"/>
    </source>
</evidence>
<dbReference type="InterPro" id="IPR010127">
    <property type="entry name" value="Phasin_subfam-1"/>
</dbReference>
<dbReference type="RefSeq" id="WP_033092158.1">
    <property type="nucleotide sequence ID" value="NZ_JQED01000003.1"/>
</dbReference>
<sequence length="123" mass="13447">MFTQLTEQFTTAMKSFNNEEQFSTAMKPFNSLVEINSKTVEQLINQQAALITTIMNDSVAQTKALSEQTDLAAAIESQKAFTEELQAKVSASAKEAYDVVTKTSEEVTNLVKDSVAEATTIAK</sequence>
<organism evidence="2 3">
    <name type="scientific">Colwellia psychrerythraea</name>
    <name type="common">Vibrio psychroerythus</name>
    <dbReference type="NCBI Taxonomy" id="28229"/>
    <lineage>
        <taxon>Bacteria</taxon>
        <taxon>Pseudomonadati</taxon>
        <taxon>Pseudomonadota</taxon>
        <taxon>Gammaproteobacteria</taxon>
        <taxon>Alteromonadales</taxon>
        <taxon>Colwelliaceae</taxon>
        <taxon>Colwellia</taxon>
    </lineage>
</organism>
<gene>
    <name evidence="2" type="ORF">ND2E_1409</name>
</gene>
<accession>A0A099L0L7</accession>
<dbReference type="Proteomes" id="UP000029843">
    <property type="component" value="Unassembled WGS sequence"/>
</dbReference>
<evidence type="ECO:0000313" key="2">
    <source>
        <dbReference type="EMBL" id="KGJ95627.1"/>
    </source>
</evidence>
<evidence type="ECO:0000259" key="1">
    <source>
        <dbReference type="Pfam" id="PF09361"/>
    </source>
</evidence>
<dbReference type="EMBL" id="JQED01000003">
    <property type="protein sequence ID" value="KGJ95627.1"/>
    <property type="molecule type" value="Genomic_DNA"/>
</dbReference>
<dbReference type="OrthoDB" id="5703736at2"/>
<proteinExistence type="predicted"/>
<feature type="domain" description="Phasin" evidence="1">
    <location>
        <begin position="20"/>
        <end position="114"/>
    </location>
</feature>
<dbReference type="AlphaFoldDB" id="A0A099L0L7"/>
<dbReference type="PATRIC" id="fig|28229.4.peg.411"/>
<comment type="caution">
    <text evidence="2">The sequence shown here is derived from an EMBL/GenBank/DDBJ whole genome shotgun (WGS) entry which is preliminary data.</text>
</comment>
<dbReference type="InterPro" id="IPR018968">
    <property type="entry name" value="Phasin"/>
</dbReference>
<reference evidence="2 3" key="1">
    <citation type="submission" date="2014-08" db="EMBL/GenBank/DDBJ databases">
        <title>Genomic and Phenotypic Diversity of Colwellia psychrerythraea strains from Disparate Marine Basins.</title>
        <authorList>
            <person name="Techtmann S.M."/>
            <person name="Stelling S.C."/>
            <person name="Utturkar S.M."/>
            <person name="Alshibli N."/>
            <person name="Harris A."/>
            <person name="Brown S.D."/>
            <person name="Hazen T.C."/>
        </authorList>
    </citation>
    <scope>NUCLEOTIDE SEQUENCE [LARGE SCALE GENOMIC DNA]</scope>
    <source>
        <strain evidence="2 3">ND2E</strain>
    </source>
</reference>
<dbReference type="NCBIfam" id="TIGR01841">
    <property type="entry name" value="phasin"/>
    <property type="match status" value="1"/>
</dbReference>
<name>A0A099L0L7_COLPS</name>